<gene>
    <name evidence="1" type="ORF">LSAT_V11C300107970</name>
</gene>
<evidence type="ECO:0008006" key="3">
    <source>
        <dbReference type="Google" id="ProtNLM"/>
    </source>
</evidence>
<dbReference type="PANTHER" id="PTHR48064:SF6">
    <property type="entry name" value="RECEPTOR-LIKE PROTEIN KINASE 2"/>
    <property type="match status" value="1"/>
</dbReference>
<name>A0A9R1W970_LACSA</name>
<evidence type="ECO:0000313" key="1">
    <source>
        <dbReference type="EMBL" id="KAJ0218153.1"/>
    </source>
</evidence>
<dbReference type="Pfam" id="PF00560">
    <property type="entry name" value="LRR_1"/>
    <property type="match status" value="2"/>
</dbReference>
<dbReference type="Proteomes" id="UP000235145">
    <property type="component" value="Unassembled WGS sequence"/>
</dbReference>
<dbReference type="AlphaFoldDB" id="A0A9R1W970"/>
<accession>A0A9R1W970</accession>
<sequence>MLPICYGEVVFTWQLNGTVPKALGRLENLRVIDISSNGLIGPIPESIGRLRLIGKISKCLGNLGSLTTMIFSSNRLFGVIPSCIALTSSLHRLKLNDNNLIGEVP</sequence>
<dbReference type="InterPro" id="IPR032675">
    <property type="entry name" value="LRR_dom_sf"/>
</dbReference>
<dbReference type="PANTHER" id="PTHR48064">
    <property type="entry name" value="OS01G0750400 PROTEIN"/>
    <property type="match status" value="1"/>
</dbReference>
<comment type="caution">
    <text evidence="1">The sequence shown here is derived from an EMBL/GenBank/DDBJ whole genome shotgun (WGS) entry which is preliminary data.</text>
</comment>
<dbReference type="InterPro" id="IPR001611">
    <property type="entry name" value="Leu-rich_rpt"/>
</dbReference>
<evidence type="ECO:0000313" key="2">
    <source>
        <dbReference type="Proteomes" id="UP000235145"/>
    </source>
</evidence>
<organism evidence="1 2">
    <name type="scientific">Lactuca sativa</name>
    <name type="common">Garden lettuce</name>
    <dbReference type="NCBI Taxonomy" id="4236"/>
    <lineage>
        <taxon>Eukaryota</taxon>
        <taxon>Viridiplantae</taxon>
        <taxon>Streptophyta</taxon>
        <taxon>Embryophyta</taxon>
        <taxon>Tracheophyta</taxon>
        <taxon>Spermatophyta</taxon>
        <taxon>Magnoliopsida</taxon>
        <taxon>eudicotyledons</taxon>
        <taxon>Gunneridae</taxon>
        <taxon>Pentapetalae</taxon>
        <taxon>asterids</taxon>
        <taxon>campanulids</taxon>
        <taxon>Asterales</taxon>
        <taxon>Asteraceae</taxon>
        <taxon>Cichorioideae</taxon>
        <taxon>Cichorieae</taxon>
        <taxon>Lactucinae</taxon>
        <taxon>Lactuca</taxon>
    </lineage>
</organism>
<dbReference type="InterPro" id="IPR053038">
    <property type="entry name" value="RLP_Defense"/>
</dbReference>
<protein>
    <recommendedName>
        <fullName evidence="3">Leucine-rich repeat-containing N-terminal plant-type domain-containing protein</fullName>
    </recommendedName>
</protein>
<proteinExistence type="predicted"/>
<dbReference type="SUPFAM" id="SSF52058">
    <property type="entry name" value="L domain-like"/>
    <property type="match status" value="1"/>
</dbReference>
<keyword evidence="2" id="KW-1185">Reference proteome</keyword>
<reference evidence="1 2" key="1">
    <citation type="journal article" date="2017" name="Nat. Commun.">
        <title>Genome assembly with in vitro proximity ligation data and whole-genome triplication in lettuce.</title>
        <authorList>
            <person name="Reyes-Chin-Wo S."/>
            <person name="Wang Z."/>
            <person name="Yang X."/>
            <person name="Kozik A."/>
            <person name="Arikit S."/>
            <person name="Song C."/>
            <person name="Xia L."/>
            <person name="Froenicke L."/>
            <person name="Lavelle D.O."/>
            <person name="Truco M.J."/>
            <person name="Xia R."/>
            <person name="Zhu S."/>
            <person name="Xu C."/>
            <person name="Xu H."/>
            <person name="Xu X."/>
            <person name="Cox K."/>
            <person name="Korf I."/>
            <person name="Meyers B.C."/>
            <person name="Michelmore R.W."/>
        </authorList>
    </citation>
    <scope>NUCLEOTIDE SEQUENCE [LARGE SCALE GENOMIC DNA]</scope>
    <source>
        <strain evidence="2">cv. Salinas</strain>
        <tissue evidence="1">Seedlings</tissue>
    </source>
</reference>
<dbReference type="Gene3D" id="3.80.10.10">
    <property type="entry name" value="Ribonuclease Inhibitor"/>
    <property type="match status" value="2"/>
</dbReference>
<dbReference type="EMBL" id="NBSK02000003">
    <property type="protein sequence ID" value="KAJ0218153.1"/>
    <property type="molecule type" value="Genomic_DNA"/>
</dbReference>